<accession>A0A9P0FD89</accession>
<dbReference type="OrthoDB" id="10071059at2759"/>
<dbReference type="InterPro" id="IPR031311">
    <property type="entry name" value="CHIT_BIND_RR_consensus"/>
</dbReference>
<dbReference type="Pfam" id="PF00379">
    <property type="entry name" value="Chitin_bind_4"/>
    <property type="match status" value="1"/>
</dbReference>
<dbReference type="PRINTS" id="PR00947">
    <property type="entry name" value="CUTICLE"/>
</dbReference>
<dbReference type="Proteomes" id="UP001154078">
    <property type="component" value="Chromosome 2"/>
</dbReference>
<evidence type="ECO:0000256" key="3">
    <source>
        <dbReference type="PROSITE-ProRule" id="PRU00497"/>
    </source>
</evidence>
<dbReference type="InterPro" id="IPR051217">
    <property type="entry name" value="Insect_Cuticle_Struc_Prot"/>
</dbReference>
<keyword evidence="2" id="KW-0677">Repeat</keyword>
<evidence type="ECO:0000256" key="5">
    <source>
        <dbReference type="SAM" id="SignalP"/>
    </source>
</evidence>
<dbReference type="EMBL" id="OV121133">
    <property type="protein sequence ID" value="CAH0551441.1"/>
    <property type="molecule type" value="Genomic_DNA"/>
</dbReference>
<dbReference type="PANTHER" id="PTHR12236">
    <property type="entry name" value="STRUCTURAL CONTITUENT OF CUTICLE"/>
    <property type="match status" value="1"/>
</dbReference>
<gene>
    <name evidence="6" type="ORF">MELIAE_LOCUS4047</name>
</gene>
<evidence type="ECO:0000313" key="6">
    <source>
        <dbReference type="EMBL" id="CAH0551441.1"/>
    </source>
</evidence>
<dbReference type="PROSITE" id="PS00233">
    <property type="entry name" value="CHIT_BIND_RR_1"/>
    <property type="match status" value="1"/>
</dbReference>
<proteinExistence type="predicted"/>
<dbReference type="InterPro" id="IPR000618">
    <property type="entry name" value="Insect_cuticle"/>
</dbReference>
<reference evidence="6" key="1">
    <citation type="submission" date="2021-12" db="EMBL/GenBank/DDBJ databases">
        <authorList>
            <person name="King R."/>
        </authorList>
    </citation>
    <scope>NUCLEOTIDE SEQUENCE</scope>
</reference>
<evidence type="ECO:0000256" key="1">
    <source>
        <dbReference type="ARBA" id="ARBA00022460"/>
    </source>
</evidence>
<dbReference type="PANTHER" id="PTHR12236:SF94">
    <property type="entry name" value="CCP84AA-RELATED"/>
    <property type="match status" value="1"/>
</dbReference>
<keyword evidence="5" id="KW-0732">Signal</keyword>
<evidence type="ECO:0000256" key="2">
    <source>
        <dbReference type="ARBA" id="ARBA00022737"/>
    </source>
</evidence>
<feature type="region of interest" description="Disordered" evidence="4">
    <location>
        <begin position="112"/>
        <end position="133"/>
    </location>
</feature>
<evidence type="ECO:0000256" key="4">
    <source>
        <dbReference type="SAM" id="MobiDB-lite"/>
    </source>
</evidence>
<dbReference type="AlphaFoldDB" id="A0A9P0FD89"/>
<evidence type="ECO:0000313" key="7">
    <source>
        <dbReference type="Proteomes" id="UP001154078"/>
    </source>
</evidence>
<keyword evidence="7" id="KW-1185">Reference proteome</keyword>
<feature type="compositionally biased region" description="Basic and acidic residues" evidence="4">
    <location>
        <begin position="113"/>
        <end position="127"/>
    </location>
</feature>
<dbReference type="GO" id="GO:0042302">
    <property type="term" value="F:structural constituent of cuticle"/>
    <property type="evidence" value="ECO:0007669"/>
    <property type="project" value="UniProtKB-UniRule"/>
</dbReference>
<sequence>MAFKFVVLAAFVAVARAGAIGYAAAPVAYSAAPAVATSYSSIAHSAPIVAKYAAAPVYTQSYAAPAYSHGYAAPAVAAYAAPVSHVAYAPVQKTIVAKAPANYDFGYSVNDPHTGDSKSAQETRHGDSVQGSYSLIDADGTKRTVEYTADEHNGFNAVVHREPAHVAVKAVAKVAVAAPVAYAAPVAHYAHAAPVVSHSYAAPALSYSAPVQSYYHH</sequence>
<evidence type="ECO:0008006" key="8">
    <source>
        <dbReference type="Google" id="ProtNLM"/>
    </source>
</evidence>
<feature type="chain" id="PRO_5040109131" description="Cuticle protein" evidence="5">
    <location>
        <begin position="18"/>
        <end position="217"/>
    </location>
</feature>
<keyword evidence="1 3" id="KW-0193">Cuticle</keyword>
<feature type="signal peptide" evidence="5">
    <location>
        <begin position="1"/>
        <end position="17"/>
    </location>
</feature>
<name>A0A9P0FD89_BRAAE</name>
<protein>
    <recommendedName>
        <fullName evidence="8">Cuticle protein</fullName>
    </recommendedName>
</protein>
<dbReference type="GO" id="GO:0005615">
    <property type="term" value="C:extracellular space"/>
    <property type="evidence" value="ECO:0007669"/>
    <property type="project" value="TreeGrafter"/>
</dbReference>
<dbReference type="GO" id="GO:0031012">
    <property type="term" value="C:extracellular matrix"/>
    <property type="evidence" value="ECO:0007669"/>
    <property type="project" value="TreeGrafter"/>
</dbReference>
<organism evidence="6 7">
    <name type="scientific">Brassicogethes aeneus</name>
    <name type="common">Rape pollen beetle</name>
    <name type="synonym">Meligethes aeneus</name>
    <dbReference type="NCBI Taxonomy" id="1431903"/>
    <lineage>
        <taxon>Eukaryota</taxon>
        <taxon>Metazoa</taxon>
        <taxon>Ecdysozoa</taxon>
        <taxon>Arthropoda</taxon>
        <taxon>Hexapoda</taxon>
        <taxon>Insecta</taxon>
        <taxon>Pterygota</taxon>
        <taxon>Neoptera</taxon>
        <taxon>Endopterygota</taxon>
        <taxon>Coleoptera</taxon>
        <taxon>Polyphaga</taxon>
        <taxon>Cucujiformia</taxon>
        <taxon>Nitidulidae</taxon>
        <taxon>Meligethinae</taxon>
        <taxon>Brassicogethes</taxon>
    </lineage>
</organism>
<dbReference type="PROSITE" id="PS51155">
    <property type="entry name" value="CHIT_BIND_RR_2"/>
    <property type="match status" value="1"/>
</dbReference>